<accession>A0A147HQQ1</accession>
<sequence length="115" mass="12938">MALLAGGVKLVKPIHQRLAGFRCFDEINQLVLDVLTANDFEVEDRFGPFAKILFGGLSVGIGAAFNIRIKSGQAFLCLRTERLMTEHARIGISQLGRLQRWETLRPQNCAHYIRI</sequence>
<name>A0A147HQQ1_9SPHN</name>
<comment type="caution">
    <text evidence="1">The sequence shown here is derived from an EMBL/GenBank/DDBJ whole genome shotgun (WGS) entry which is preliminary data.</text>
</comment>
<protein>
    <submittedName>
        <fullName evidence="1">Uncharacterized protein</fullName>
    </submittedName>
</protein>
<reference evidence="1 2" key="1">
    <citation type="journal article" date="2016" name="Front. Microbiol.">
        <title>Genomic Resource of Rice Seed Associated Bacteria.</title>
        <authorList>
            <person name="Midha S."/>
            <person name="Bansal K."/>
            <person name="Sharma S."/>
            <person name="Kumar N."/>
            <person name="Patil P.P."/>
            <person name="Chaudhry V."/>
            <person name="Patil P.B."/>
        </authorList>
    </citation>
    <scope>NUCLEOTIDE SEQUENCE [LARGE SCALE GENOMIC DNA]</scope>
    <source>
        <strain evidence="1 2">NS334</strain>
    </source>
</reference>
<dbReference type="Proteomes" id="UP000074310">
    <property type="component" value="Unassembled WGS sequence"/>
</dbReference>
<dbReference type="AlphaFoldDB" id="A0A147HQQ1"/>
<gene>
    <name evidence="1" type="ORF">NS334_17450</name>
</gene>
<evidence type="ECO:0000313" key="2">
    <source>
        <dbReference type="Proteomes" id="UP000074310"/>
    </source>
</evidence>
<evidence type="ECO:0000313" key="1">
    <source>
        <dbReference type="EMBL" id="KTT61157.1"/>
    </source>
</evidence>
<keyword evidence="2" id="KW-1185">Reference proteome</keyword>
<proteinExistence type="predicted"/>
<dbReference type="EMBL" id="LDTB01000317">
    <property type="protein sequence ID" value="KTT61157.1"/>
    <property type="molecule type" value="Genomic_DNA"/>
</dbReference>
<organism evidence="1 2">
    <name type="scientific">Sphingomonas endophytica</name>
    <dbReference type="NCBI Taxonomy" id="869719"/>
    <lineage>
        <taxon>Bacteria</taxon>
        <taxon>Pseudomonadati</taxon>
        <taxon>Pseudomonadota</taxon>
        <taxon>Alphaproteobacteria</taxon>
        <taxon>Sphingomonadales</taxon>
        <taxon>Sphingomonadaceae</taxon>
        <taxon>Sphingomonas</taxon>
    </lineage>
</organism>